<sequence length="161" mass="17201">MRDGGSSAGRFRFDAIGLGQRSARCAFDGDPREPLRGASFAERRRPGDPIARTACERTTVDTFRAARKRIANEALTPDPIAAAPGERRHGLACLPGAGCDTCAHASPGRNGENVFETLAFRIGASARIAEPRRIFARSAIESAVESENSYSPARGRCVLIS</sequence>
<name>A0ABR5T8R2_9BURK</name>
<reference evidence="1 2" key="1">
    <citation type="submission" date="2015-11" db="EMBL/GenBank/DDBJ databases">
        <authorList>
            <person name="Sahl J."/>
            <person name="Wagner D."/>
            <person name="Keim P."/>
        </authorList>
    </citation>
    <scope>NUCLEOTIDE SEQUENCE [LARGE SCALE GENOMIC DNA]</scope>
    <source>
        <strain evidence="1 2">BDU18</strain>
    </source>
</reference>
<evidence type="ECO:0000313" key="2">
    <source>
        <dbReference type="Proteomes" id="UP000070255"/>
    </source>
</evidence>
<evidence type="ECO:0000313" key="1">
    <source>
        <dbReference type="EMBL" id="KWZ38509.1"/>
    </source>
</evidence>
<dbReference type="EMBL" id="LNJQ01000004">
    <property type="protein sequence ID" value="KWZ38509.1"/>
    <property type="molecule type" value="Genomic_DNA"/>
</dbReference>
<organism evidence="1 2">
    <name type="scientific">Burkholderia savannae</name>
    <dbReference type="NCBI Taxonomy" id="1637837"/>
    <lineage>
        <taxon>Bacteria</taxon>
        <taxon>Pseudomonadati</taxon>
        <taxon>Pseudomonadota</taxon>
        <taxon>Betaproteobacteria</taxon>
        <taxon>Burkholderiales</taxon>
        <taxon>Burkholderiaceae</taxon>
        <taxon>Burkholderia</taxon>
        <taxon>pseudomallei group</taxon>
    </lineage>
</organism>
<accession>A0ABR5T8R2</accession>
<proteinExistence type="predicted"/>
<comment type="caution">
    <text evidence="1">The sequence shown here is derived from an EMBL/GenBank/DDBJ whole genome shotgun (WGS) entry which is preliminary data.</text>
</comment>
<gene>
    <name evidence="1" type="ORF">WS72_27140</name>
</gene>
<keyword evidence="2" id="KW-1185">Reference proteome</keyword>
<protein>
    <submittedName>
        <fullName evidence="1">Uncharacterized protein</fullName>
    </submittedName>
</protein>
<dbReference type="Proteomes" id="UP000070255">
    <property type="component" value="Unassembled WGS sequence"/>
</dbReference>